<evidence type="ECO:0000313" key="1">
    <source>
        <dbReference type="EMBL" id="BFP67543.1"/>
    </source>
</evidence>
<reference evidence="1" key="1">
    <citation type="submission" date="2024-08" db="EMBL/GenBank/DDBJ databases">
        <title>Whole genome sequence of Tenacibaculum sp. strain pbs-1 associated with black-spot shell disease in Akoya pearl oysters.</title>
        <authorList>
            <person name="Sakatoku A."/>
            <person name="Suzuki T."/>
            <person name="Hatano K."/>
            <person name="Seki M."/>
            <person name="Tanaka D."/>
            <person name="Nakamura S."/>
            <person name="Suzuki N."/>
            <person name="Isshiki T."/>
        </authorList>
    </citation>
    <scope>NUCLEOTIDE SEQUENCE</scope>
    <source>
        <strain evidence="1">Pbs-1</strain>
    </source>
</reference>
<name>A0AB33KVB1_9FLAO</name>
<dbReference type="EMBL" id="AP035888">
    <property type="protein sequence ID" value="BFP67543.1"/>
    <property type="molecule type" value="Genomic_DNA"/>
</dbReference>
<protein>
    <recommendedName>
        <fullName evidence="2">GH16 domain-containing protein</fullName>
    </recommendedName>
</protein>
<dbReference type="AlphaFoldDB" id="A0AB33KVB1"/>
<sequence>MYKSDSCILRNPMPSGAIEPNENSVNGMLEFDGYYWWTNYPFGISYSGYWFNNQQWDPRCATVDSDGLHLKMKETQLPNGLKQWSSVELVLWGKVANNPNTAGNPPQRMYPGYGKYLVVAEIPVGSFNDIANNCCFGVFTYQYEKDSSITNCHRELDMLECSRWNKPSDSTNAQFTLQPWEPAGNVHRITLKDKGKITIVMDWKNENTPVIYSIYYGIYDLNSLPAKPDISWTTAASQNQYIPNEGCQTVHLNLWRQPQNYTPSEEQEVVIKKFQYKRNN</sequence>
<gene>
    <name evidence="1" type="ORF">Pbs1_08860</name>
</gene>
<organism evidence="1">
    <name type="scientific">Tenacibaculum sp. Pbs-1</name>
    <dbReference type="NCBI Taxonomy" id="3238748"/>
    <lineage>
        <taxon>Bacteria</taxon>
        <taxon>Pseudomonadati</taxon>
        <taxon>Bacteroidota</taxon>
        <taxon>Flavobacteriia</taxon>
        <taxon>Flavobacteriales</taxon>
        <taxon>Flavobacteriaceae</taxon>
        <taxon>Tenacibaculum</taxon>
    </lineage>
</organism>
<evidence type="ECO:0008006" key="2">
    <source>
        <dbReference type="Google" id="ProtNLM"/>
    </source>
</evidence>
<proteinExistence type="predicted"/>
<accession>A0AB33KVB1</accession>